<dbReference type="CDD" id="cd01189">
    <property type="entry name" value="INT_ICEBs1_C_like"/>
    <property type="match status" value="1"/>
</dbReference>
<dbReference type="InterPro" id="IPR028259">
    <property type="entry name" value="AP2-like_int_N"/>
</dbReference>
<evidence type="ECO:0000259" key="5">
    <source>
        <dbReference type="PROSITE" id="PS51898"/>
    </source>
</evidence>
<dbReference type="InterPro" id="IPR050808">
    <property type="entry name" value="Phage_Integrase"/>
</dbReference>
<proteinExistence type="inferred from homology"/>
<dbReference type="STRING" id="33968.BMS77_09110"/>
<keyword evidence="2" id="KW-0229">DNA integration</keyword>
<evidence type="ECO:0000256" key="2">
    <source>
        <dbReference type="ARBA" id="ARBA00022908"/>
    </source>
</evidence>
<protein>
    <submittedName>
        <fullName evidence="6">Site-specific integrase</fullName>
    </submittedName>
</protein>
<dbReference type="RefSeq" id="WP_080519545.1">
    <property type="nucleotide sequence ID" value="NZ_MPLS01000040.1"/>
</dbReference>
<name>A0A1X0VBW5_LEUPS</name>
<dbReference type="GO" id="GO:0015074">
    <property type="term" value="P:DNA integration"/>
    <property type="evidence" value="ECO:0007669"/>
    <property type="project" value="UniProtKB-KW"/>
</dbReference>
<dbReference type="Pfam" id="PF00589">
    <property type="entry name" value="Phage_integrase"/>
    <property type="match status" value="1"/>
</dbReference>
<dbReference type="PANTHER" id="PTHR30629:SF2">
    <property type="entry name" value="PROPHAGE INTEGRASE INTS-RELATED"/>
    <property type="match status" value="1"/>
</dbReference>
<gene>
    <name evidence="6" type="ORF">BMR96_08560</name>
</gene>
<dbReference type="InterPro" id="IPR011010">
    <property type="entry name" value="DNA_brk_join_enz"/>
</dbReference>
<reference evidence="6 7" key="1">
    <citation type="journal article" date="2017" name="Front. Microbiol.">
        <title>Genomic Characterization of Dairy Associated Leuconostoc Species and Diversity of Leuconostocs in Undefined Mixed Mesophilic Starter Cultures.</title>
        <authorList>
            <person name="Frantzen C.A."/>
            <person name="Kot W."/>
            <person name="Pedersen T.B."/>
            <person name="Ardo Y.M."/>
            <person name="Broadbent J.R."/>
            <person name="Neve H."/>
            <person name="Hansen L.H."/>
            <person name="Dal Bello F."/>
            <person name="Ostlie H.M."/>
            <person name="Kleppen H.P."/>
            <person name="Vogensen F.K."/>
            <person name="Holo H."/>
        </authorList>
    </citation>
    <scope>NUCLEOTIDE SEQUENCE [LARGE SCALE GENOMIC DNA]</scope>
    <source>
        <strain evidence="6 7">LMGCF08</strain>
    </source>
</reference>
<comment type="similarity">
    <text evidence="1">Belongs to the 'phage' integrase family.</text>
</comment>
<comment type="caution">
    <text evidence="6">The sequence shown here is derived from an EMBL/GenBank/DDBJ whole genome shotgun (WGS) entry which is preliminary data.</text>
</comment>
<keyword evidence="4" id="KW-0233">DNA recombination</keyword>
<accession>A0A1X0VBW5</accession>
<dbReference type="AlphaFoldDB" id="A0A1X0VBW5"/>
<evidence type="ECO:0000256" key="1">
    <source>
        <dbReference type="ARBA" id="ARBA00008857"/>
    </source>
</evidence>
<dbReference type="InterPro" id="IPR010998">
    <property type="entry name" value="Integrase_recombinase_N"/>
</dbReference>
<feature type="domain" description="Tyr recombinase" evidence="5">
    <location>
        <begin position="163"/>
        <end position="347"/>
    </location>
</feature>
<dbReference type="InterPro" id="IPR013762">
    <property type="entry name" value="Integrase-like_cat_sf"/>
</dbReference>
<dbReference type="SUPFAM" id="SSF56349">
    <property type="entry name" value="DNA breaking-rejoining enzymes"/>
    <property type="match status" value="1"/>
</dbReference>
<keyword evidence="3" id="KW-0238">DNA-binding</keyword>
<organism evidence="6 7">
    <name type="scientific">Leuconostoc pseudomesenteroides</name>
    <dbReference type="NCBI Taxonomy" id="33968"/>
    <lineage>
        <taxon>Bacteria</taxon>
        <taxon>Bacillati</taxon>
        <taxon>Bacillota</taxon>
        <taxon>Bacilli</taxon>
        <taxon>Lactobacillales</taxon>
        <taxon>Lactobacillaceae</taxon>
        <taxon>Leuconostoc</taxon>
    </lineage>
</organism>
<dbReference type="GO" id="GO:0006310">
    <property type="term" value="P:DNA recombination"/>
    <property type="evidence" value="ECO:0007669"/>
    <property type="project" value="UniProtKB-KW"/>
</dbReference>
<dbReference type="Proteomes" id="UP000192288">
    <property type="component" value="Unassembled WGS sequence"/>
</dbReference>
<dbReference type="GO" id="GO:0003677">
    <property type="term" value="F:DNA binding"/>
    <property type="evidence" value="ECO:0007669"/>
    <property type="project" value="UniProtKB-KW"/>
</dbReference>
<dbReference type="Gene3D" id="1.10.443.10">
    <property type="entry name" value="Intergrase catalytic core"/>
    <property type="match status" value="1"/>
</dbReference>
<evidence type="ECO:0000313" key="6">
    <source>
        <dbReference type="EMBL" id="ORI97160.1"/>
    </source>
</evidence>
<dbReference type="Gene3D" id="1.10.150.130">
    <property type="match status" value="1"/>
</dbReference>
<evidence type="ECO:0000256" key="4">
    <source>
        <dbReference type="ARBA" id="ARBA00023172"/>
    </source>
</evidence>
<dbReference type="PROSITE" id="PS51898">
    <property type="entry name" value="TYR_RECOMBINASE"/>
    <property type="match status" value="1"/>
</dbReference>
<dbReference type="Pfam" id="PF14657">
    <property type="entry name" value="Arm-DNA-bind_4"/>
    <property type="match status" value="1"/>
</dbReference>
<sequence>MASIYKRGKTWTANVFILQGNTRKRKTKSGFATKSEANKWAVGVEDKKLNNQLKMNDGIFADMFDEWYRIFKQPQLETKSKAWYTAISKIIRRYWPDKKISEITSADFQSMINDYGKNHVWSSVSHVKNIISAFVRYAVDEDFISKDFTRNAKTYAAKESKSSDLKFLENDELERLIKRSLTSDAVSSHMIIIAIYSGARYAEIAGLTKDDFDFKNNTIDINKSWQADDQEFKATKTKTSNRIIDMPDEIMKLAKKWTFGEEYAFQGVNGLPPTNNAVNKQLRRFLSDVDSKQITFHGLRHTHASYLLSKDIAIQYVSERLGHADVNITLSVYTHLLDKKRSEETQKAINELKKL</sequence>
<dbReference type="PANTHER" id="PTHR30629">
    <property type="entry name" value="PROPHAGE INTEGRASE"/>
    <property type="match status" value="1"/>
</dbReference>
<dbReference type="EMBL" id="MPLS01000040">
    <property type="protein sequence ID" value="ORI97160.1"/>
    <property type="molecule type" value="Genomic_DNA"/>
</dbReference>
<dbReference type="InterPro" id="IPR002104">
    <property type="entry name" value="Integrase_catalytic"/>
</dbReference>
<evidence type="ECO:0000313" key="7">
    <source>
        <dbReference type="Proteomes" id="UP000192288"/>
    </source>
</evidence>
<evidence type="ECO:0000256" key="3">
    <source>
        <dbReference type="ARBA" id="ARBA00023125"/>
    </source>
</evidence>